<dbReference type="InterPro" id="IPR005103">
    <property type="entry name" value="AA9_LPMO"/>
</dbReference>
<keyword evidence="5" id="KW-0732">Signal</keyword>
<gene>
    <name evidence="7" type="ORF">B0J11DRAFT_520158</name>
</gene>
<dbReference type="EMBL" id="JAGMWT010000003">
    <property type="protein sequence ID" value="KAH7131805.1"/>
    <property type="molecule type" value="Genomic_DNA"/>
</dbReference>
<sequence length="290" mass="31495">MSKFFSTAAILATLLSTVTGHTAVKDITVNGKTYPGFRGASKAEAKANSPAWPTNQGWGFQPVYGEKINHPDIIAHIGATPSTFAVDVPAGKDVTFNWHHDGSCGAGEVGWDCSHHGWTSVWLAKVPNNQEWSSVDKTQLNFFKISESALIDYRSGRYSTNGATGKESVGYWGTDKIFYDQGNKQTVTIPKDLPNGKYVLRTEVTSIHNQGQKSAQLWPQAFSINLTGGNDNKPVPQGQKGTEIYKTSDALLNWNIYWHEGGKTFASAPGSALASVASAKSTRRHARDFA</sequence>
<evidence type="ECO:0000256" key="2">
    <source>
        <dbReference type="ARBA" id="ARBA00004613"/>
    </source>
</evidence>
<comment type="cofactor">
    <cofactor evidence="1">
        <name>Cu(2+)</name>
        <dbReference type="ChEBI" id="CHEBI:29036"/>
    </cofactor>
</comment>
<keyword evidence="4" id="KW-1015">Disulfide bond</keyword>
<dbReference type="Gene3D" id="2.70.50.70">
    <property type="match status" value="1"/>
</dbReference>
<dbReference type="GO" id="GO:0005576">
    <property type="term" value="C:extracellular region"/>
    <property type="evidence" value="ECO:0007669"/>
    <property type="project" value="UniProtKB-SubCell"/>
</dbReference>
<evidence type="ECO:0000313" key="8">
    <source>
        <dbReference type="Proteomes" id="UP000700596"/>
    </source>
</evidence>
<evidence type="ECO:0000313" key="7">
    <source>
        <dbReference type="EMBL" id="KAH7131805.1"/>
    </source>
</evidence>
<feature type="domain" description="Auxiliary Activity family 9 catalytic" evidence="6">
    <location>
        <begin position="21"/>
        <end position="258"/>
    </location>
</feature>
<keyword evidence="3" id="KW-0964">Secreted</keyword>
<dbReference type="Proteomes" id="UP000700596">
    <property type="component" value="Unassembled WGS sequence"/>
</dbReference>
<dbReference type="OrthoDB" id="4849160at2759"/>
<reference evidence="7" key="1">
    <citation type="journal article" date="2021" name="Nat. Commun.">
        <title>Genetic determinants of endophytism in the Arabidopsis root mycobiome.</title>
        <authorList>
            <person name="Mesny F."/>
            <person name="Miyauchi S."/>
            <person name="Thiergart T."/>
            <person name="Pickel B."/>
            <person name="Atanasova L."/>
            <person name="Karlsson M."/>
            <person name="Huettel B."/>
            <person name="Barry K.W."/>
            <person name="Haridas S."/>
            <person name="Chen C."/>
            <person name="Bauer D."/>
            <person name="Andreopoulos W."/>
            <person name="Pangilinan J."/>
            <person name="LaButti K."/>
            <person name="Riley R."/>
            <person name="Lipzen A."/>
            <person name="Clum A."/>
            <person name="Drula E."/>
            <person name="Henrissat B."/>
            <person name="Kohler A."/>
            <person name="Grigoriev I.V."/>
            <person name="Martin F.M."/>
            <person name="Hacquard S."/>
        </authorList>
    </citation>
    <scope>NUCLEOTIDE SEQUENCE</scope>
    <source>
        <strain evidence="7">MPI-CAGE-CH-0243</strain>
    </source>
</reference>
<dbReference type="CDD" id="cd21175">
    <property type="entry name" value="LPMO_AA9"/>
    <property type="match status" value="1"/>
</dbReference>
<dbReference type="Pfam" id="PF03443">
    <property type="entry name" value="AA9"/>
    <property type="match status" value="1"/>
</dbReference>
<feature type="chain" id="PRO_5040346387" evidence="5">
    <location>
        <begin position="21"/>
        <end position="290"/>
    </location>
</feature>
<evidence type="ECO:0000256" key="3">
    <source>
        <dbReference type="ARBA" id="ARBA00022525"/>
    </source>
</evidence>
<evidence type="ECO:0000256" key="4">
    <source>
        <dbReference type="ARBA" id="ARBA00023157"/>
    </source>
</evidence>
<accession>A0A9P9E4J9</accession>
<comment type="caution">
    <text evidence="7">The sequence shown here is derived from an EMBL/GenBank/DDBJ whole genome shotgun (WGS) entry which is preliminary data.</text>
</comment>
<evidence type="ECO:0000256" key="1">
    <source>
        <dbReference type="ARBA" id="ARBA00001973"/>
    </source>
</evidence>
<comment type="subcellular location">
    <subcellularLocation>
        <location evidence="2">Secreted</location>
    </subcellularLocation>
</comment>
<organism evidence="7 8">
    <name type="scientific">Dendryphion nanum</name>
    <dbReference type="NCBI Taxonomy" id="256645"/>
    <lineage>
        <taxon>Eukaryota</taxon>
        <taxon>Fungi</taxon>
        <taxon>Dikarya</taxon>
        <taxon>Ascomycota</taxon>
        <taxon>Pezizomycotina</taxon>
        <taxon>Dothideomycetes</taxon>
        <taxon>Pleosporomycetidae</taxon>
        <taxon>Pleosporales</taxon>
        <taxon>Torulaceae</taxon>
        <taxon>Dendryphion</taxon>
    </lineage>
</organism>
<protein>
    <submittedName>
        <fullName evidence="7">Glycoside hydrolase</fullName>
    </submittedName>
</protein>
<dbReference type="InterPro" id="IPR049892">
    <property type="entry name" value="AA9"/>
</dbReference>
<dbReference type="PANTHER" id="PTHR33353">
    <property type="entry name" value="PUTATIVE (AFU_ORTHOLOGUE AFUA_1G12560)-RELATED"/>
    <property type="match status" value="1"/>
</dbReference>
<feature type="signal peptide" evidence="5">
    <location>
        <begin position="1"/>
        <end position="20"/>
    </location>
</feature>
<keyword evidence="8" id="KW-1185">Reference proteome</keyword>
<evidence type="ECO:0000256" key="5">
    <source>
        <dbReference type="SAM" id="SignalP"/>
    </source>
</evidence>
<proteinExistence type="predicted"/>
<evidence type="ECO:0000259" key="6">
    <source>
        <dbReference type="Pfam" id="PF03443"/>
    </source>
</evidence>
<keyword evidence="7" id="KW-0378">Hydrolase</keyword>
<name>A0A9P9E4J9_9PLEO</name>
<dbReference type="GO" id="GO:0016787">
    <property type="term" value="F:hydrolase activity"/>
    <property type="evidence" value="ECO:0007669"/>
    <property type="project" value="UniProtKB-KW"/>
</dbReference>
<dbReference type="PANTHER" id="PTHR33353:SF34">
    <property type="entry name" value="ENDO-BETA-1,4-GLUCANASE D"/>
    <property type="match status" value="1"/>
</dbReference>
<dbReference type="AlphaFoldDB" id="A0A9P9E4J9"/>